<feature type="domain" description="DUF4440" evidence="1">
    <location>
        <begin position="8"/>
        <end position="114"/>
    </location>
</feature>
<dbReference type="SUPFAM" id="SSF54427">
    <property type="entry name" value="NTF2-like"/>
    <property type="match status" value="1"/>
</dbReference>
<dbReference type="InterPro" id="IPR027843">
    <property type="entry name" value="DUF4440"/>
</dbReference>
<proteinExistence type="predicted"/>
<gene>
    <name evidence="2" type="ORF">ABID16_002088</name>
</gene>
<evidence type="ECO:0000313" key="2">
    <source>
        <dbReference type="EMBL" id="MET3613759.1"/>
    </source>
</evidence>
<accession>A0ABV2J1L6</accession>
<name>A0ABV2J1L6_9HYPH</name>
<dbReference type="InterPro" id="IPR032710">
    <property type="entry name" value="NTF2-like_dom_sf"/>
</dbReference>
<keyword evidence="3" id="KW-1185">Reference proteome</keyword>
<dbReference type="RefSeq" id="WP_354556269.1">
    <property type="nucleotide sequence ID" value="NZ_JBEPMB010000002.1"/>
</dbReference>
<reference evidence="2 3" key="1">
    <citation type="submission" date="2024-06" db="EMBL/GenBank/DDBJ databases">
        <title>Genomic Encyclopedia of Type Strains, Phase IV (KMG-IV): sequencing the most valuable type-strain genomes for metagenomic binning, comparative biology and taxonomic classification.</title>
        <authorList>
            <person name="Goeker M."/>
        </authorList>
    </citation>
    <scope>NUCLEOTIDE SEQUENCE [LARGE SCALE GENOMIC DNA]</scope>
    <source>
        <strain evidence="2 3">DSM 29780</strain>
    </source>
</reference>
<evidence type="ECO:0000313" key="3">
    <source>
        <dbReference type="Proteomes" id="UP001549047"/>
    </source>
</evidence>
<sequence>MTDDAQLLREAEEAFNDAMISNDVARIRACITEDWMLVTPERGPISAEAVLAAISSGVLGHYTMAKQERLIRVGKDLAYVTGRGQNTGWFRSDPIEADEWITDIYRRIEGEWRCELTHLTPAYAPRPAG</sequence>
<dbReference type="Gene3D" id="3.10.450.50">
    <property type="match status" value="1"/>
</dbReference>
<dbReference type="Pfam" id="PF14534">
    <property type="entry name" value="DUF4440"/>
    <property type="match status" value="1"/>
</dbReference>
<evidence type="ECO:0000259" key="1">
    <source>
        <dbReference type="Pfam" id="PF14534"/>
    </source>
</evidence>
<protein>
    <submittedName>
        <fullName evidence="2">Ketosteroid isomerase-like protein</fullName>
    </submittedName>
</protein>
<dbReference type="EMBL" id="JBEPMB010000002">
    <property type="protein sequence ID" value="MET3613759.1"/>
    <property type="molecule type" value="Genomic_DNA"/>
</dbReference>
<comment type="caution">
    <text evidence="2">The sequence shown here is derived from an EMBL/GenBank/DDBJ whole genome shotgun (WGS) entry which is preliminary data.</text>
</comment>
<organism evidence="2 3">
    <name type="scientific">Rhizobium aquaticum</name>
    <dbReference type="NCBI Taxonomy" id="1549636"/>
    <lineage>
        <taxon>Bacteria</taxon>
        <taxon>Pseudomonadati</taxon>
        <taxon>Pseudomonadota</taxon>
        <taxon>Alphaproteobacteria</taxon>
        <taxon>Hyphomicrobiales</taxon>
        <taxon>Rhizobiaceae</taxon>
        <taxon>Rhizobium/Agrobacterium group</taxon>
        <taxon>Rhizobium</taxon>
    </lineage>
</organism>
<dbReference type="Proteomes" id="UP001549047">
    <property type="component" value="Unassembled WGS sequence"/>
</dbReference>